<dbReference type="EMBL" id="JBHRSL010000002">
    <property type="protein sequence ID" value="MFC3051238.1"/>
    <property type="molecule type" value="Genomic_DNA"/>
</dbReference>
<dbReference type="GO" id="GO:0016787">
    <property type="term" value="F:hydrolase activity"/>
    <property type="evidence" value="ECO:0007669"/>
    <property type="project" value="UniProtKB-KW"/>
</dbReference>
<dbReference type="CDD" id="cd10794">
    <property type="entry name" value="GH57N_PfGalA_like"/>
    <property type="match status" value="1"/>
</dbReference>
<accession>A0ABV7D2J0</accession>
<comment type="similarity">
    <text evidence="1">Belongs to the glycosyl hydrolase 57 family.</text>
</comment>
<name>A0ABV7D2J0_9PROT</name>
<dbReference type="RefSeq" id="WP_194211788.1">
    <property type="nucleotide sequence ID" value="NZ_CP061205.1"/>
</dbReference>
<evidence type="ECO:0000313" key="4">
    <source>
        <dbReference type="EMBL" id="MFC3051238.1"/>
    </source>
</evidence>
<evidence type="ECO:0000256" key="1">
    <source>
        <dbReference type="ARBA" id="ARBA00006821"/>
    </source>
</evidence>
<evidence type="ECO:0000259" key="3">
    <source>
        <dbReference type="Pfam" id="PF03065"/>
    </source>
</evidence>
<gene>
    <name evidence="4" type="ORF">ACFOKA_04900</name>
</gene>
<reference evidence="5" key="1">
    <citation type="journal article" date="2019" name="Int. J. Syst. Evol. Microbiol.">
        <title>The Global Catalogue of Microorganisms (GCM) 10K type strain sequencing project: providing services to taxonomists for standard genome sequencing and annotation.</title>
        <authorList>
            <consortium name="The Broad Institute Genomics Platform"/>
            <consortium name="The Broad Institute Genome Sequencing Center for Infectious Disease"/>
            <person name="Wu L."/>
            <person name="Ma J."/>
        </authorList>
    </citation>
    <scope>NUCLEOTIDE SEQUENCE [LARGE SCALE GENOMIC DNA]</scope>
    <source>
        <strain evidence="5">KCTC 62164</strain>
    </source>
</reference>
<evidence type="ECO:0000313" key="5">
    <source>
        <dbReference type="Proteomes" id="UP001595444"/>
    </source>
</evidence>
<dbReference type="Pfam" id="PF03065">
    <property type="entry name" value="Glyco_hydro_57"/>
    <property type="match status" value="1"/>
</dbReference>
<evidence type="ECO:0000256" key="2">
    <source>
        <dbReference type="ARBA" id="ARBA00023277"/>
    </source>
</evidence>
<comment type="caution">
    <text evidence="4">The sequence shown here is derived from an EMBL/GenBank/DDBJ whole genome shotgun (WGS) entry which is preliminary data.</text>
</comment>
<dbReference type="PANTHER" id="PTHR36306">
    <property type="entry name" value="ALPHA-AMYLASE-RELATED-RELATED"/>
    <property type="match status" value="1"/>
</dbReference>
<dbReference type="SUPFAM" id="SSF88713">
    <property type="entry name" value="Glycoside hydrolase/deacetylase"/>
    <property type="match status" value="1"/>
</dbReference>
<keyword evidence="5" id="KW-1185">Reference proteome</keyword>
<dbReference type="Proteomes" id="UP001595444">
    <property type="component" value="Unassembled WGS sequence"/>
</dbReference>
<keyword evidence="4" id="KW-0378">Hydrolase</keyword>
<feature type="domain" description="Glycoside hydrolase family 57 N-terminal" evidence="3">
    <location>
        <begin position="42"/>
        <end position="270"/>
    </location>
</feature>
<dbReference type="Gene3D" id="3.20.110.20">
    <property type="match status" value="1"/>
</dbReference>
<dbReference type="InterPro" id="IPR052046">
    <property type="entry name" value="GH57_Enzymes"/>
</dbReference>
<dbReference type="PANTHER" id="PTHR36306:SF1">
    <property type="entry name" value="ALPHA-AMYLASE-RELATED"/>
    <property type="match status" value="1"/>
</dbReference>
<protein>
    <submittedName>
        <fullName evidence="4">Glycoside hydrolase family 57</fullName>
    </submittedName>
</protein>
<sequence length="662" mass="73299">MPLPLVYTAFHINMAFSSIEEEDRSAVIKQCYWPLLELAEAGFPIGIEATSYSLKAIQALDPEWIVKLKALIKAGSVEFIGSGFTQMIAPLVPPEVTEWNLKLGLLDYEEILGIKPSIALINEQAYAPGLVPLYCAAGFKAIMMDWSEPASHNTSWKNKFAHYPQCIAGAGDSVIPVVWSDAISFQKFQRYAQGEIDADEYLEFLSLQLGEGAKTFPLYTSDAEIFDYRPGRFQSEALQGAISEYERIRLLLVALKNSGYVKLGLPSDALSLLATDTKPVRLETATAPVPVKKQRKYNITRWAVSGRNDLLLNTHCWRVFEGLKGDAKAGSNEWRALCALWASDYRTHITEKRWKTMVSSLPEINRASAVVQQKRETVSDDVHISNDRRFLVINADKAHLILNLYRGMAIQSYGPGKAQVENAGAPARNGFIGTLSHGFYQDIAMGADFYTGHFTFEPAASHKVTDLVRVGHALSWLPEIEALEITAPIKTSLGTITKRLLFYPYQRKLKIEYKGIPLPQVGSLRLFNITLNPRAFKKKHLYYAAHNGGKNPDRHALWGKGLIEIDHGAPVSRLVSATTGLGMTGGYLEFGDDKNYVRLEVDRTAAAGIGMITSKAVSKSFFVRAAVSLQELDETAGRDHFTLQDMVSPLCVAATLSFGSHT</sequence>
<dbReference type="InterPro" id="IPR011330">
    <property type="entry name" value="Glyco_hydro/deAcase_b/a-brl"/>
</dbReference>
<organism evidence="4 5">
    <name type="scientific">Kordiimonas pumila</name>
    <dbReference type="NCBI Taxonomy" id="2161677"/>
    <lineage>
        <taxon>Bacteria</taxon>
        <taxon>Pseudomonadati</taxon>
        <taxon>Pseudomonadota</taxon>
        <taxon>Alphaproteobacteria</taxon>
        <taxon>Kordiimonadales</taxon>
        <taxon>Kordiimonadaceae</taxon>
        <taxon>Kordiimonas</taxon>
    </lineage>
</organism>
<proteinExistence type="inferred from homology"/>
<keyword evidence="2" id="KW-0119">Carbohydrate metabolism</keyword>
<dbReference type="InterPro" id="IPR004300">
    <property type="entry name" value="Glyco_hydro_57_N"/>
</dbReference>